<sequence length="445" mass="47380">MPRFLYYGGIETFSAAYKPAAQGRGEPGRQKGRIHPMRLLICDRPRAEFESPGVAALFDAAFCLEDVDDAPCPGVAGDLGETADRLAASLDGADELWIASRSFCGQVSAPVMRALELARDGRHGGGRVDKRALPERSLHTWLYGVDQNAYEEQGLARMLAARLASELGANLAECRVVDTFDLRLFKRLGSLPHGGATSAAHIPLPPAPSAPAGTARSIALLDAGAPNDAARALLDDFEDALLAYDRLSSRALDAANITEPPRFERLCCHGAKGAANEAPDAGPVLDALATCDTLVIGCPVQLGALPSRLVRTLQDWMSATRLRDGMRIYAICTTNECDPGQAHLSLEVLRLFCHDNNLVWGGGLCVAGAAAVAAFAHTERMGRKRRGCSEAIDRLIGAVRAGLSIADAARRFGSTDPLAPSNIINAPCALPAWAYKLMCARFNRA</sequence>
<dbReference type="AlphaFoldDB" id="G1WKR4"/>
<dbReference type="PATRIC" id="fig|742742.3.peg.1898"/>
<evidence type="ECO:0000313" key="3">
    <source>
        <dbReference type="Proteomes" id="UP000004830"/>
    </source>
</evidence>
<dbReference type="InterPro" id="IPR029039">
    <property type="entry name" value="Flavoprotein-like_sf"/>
</dbReference>
<dbReference type="HOGENOM" id="CLU_614974_0_0_11"/>
<dbReference type="STRING" id="742742.HMPREF9452_01917"/>
<dbReference type="Proteomes" id="UP000004830">
    <property type="component" value="Unassembled WGS sequence"/>
</dbReference>
<keyword evidence="1" id="KW-1133">Transmembrane helix</keyword>
<evidence type="ECO:0000256" key="1">
    <source>
        <dbReference type="SAM" id="Phobius"/>
    </source>
</evidence>
<evidence type="ECO:0000313" key="2">
    <source>
        <dbReference type="EMBL" id="EGX68999.1"/>
    </source>
</evidence>
<name>G1WKR4_9ACTN</name>
<gene>
    <name evidence="2" type="ORF">HMPREF9452_01917</name>
</gene>
<keyword evidence="1" id="KW-0472">Membrane</keyword>
<accession>G1WKR4</accession>
<dbReference type="eggNOG" id="COG0655">
    <property type="taxonomic scope" value="Bacteria"/>
</dbReference>
<protein>
    <submittedName>
        <fullName evidence="2">Uncharacterized protein</fullName>
    </submittedName>
</protein>
<keyword evidence="3" id="KW-1185">Reference proteome</keyword>
<organism evidence="2 3">
    <name type="scientific">Collinsella tanakaei YIT 12063</name>
    <dbReference type="NCBI Taxonomy" id="742742"/>
    <lineage>
        <taxon>Bacteria</taxon>
        <taxon>Bacillati</taxon>
        <taxon>Actinomycetota</taxon>
        <taxon>Coriobacteriia</taxon>
        <taxon>Coriobacteriales</taxon>
        <taxon>Coriobacteriaceae</taxon>
        <taxon>Collinsella</taxon>
    </lineage>
</organism>
<feature type="transmembrane region" description="Helical" evidence="1">
    <location>
        <begin position="358"/>
        <end position="376"/>
    </location>
</feature>
<dbReference type="EMBL" id="ADLS01000027">
    <property type="protein sequence ID" value="EGX68999.1"/>
    <property type="molecule type" value="Genomic_DNA"/>
</dbReference>
<dbReference type="SUPFAM" id="SSF52218">
    <property type="entry name" value="Flavoproteins"/>
    <property type="match status" value="1"/>
</dbReference>
<proteinExistence type="predicted"/>
<comment type="caution">
    <text evidence="2">The sequence shown here is derived from an EMBL/GenBank/DDBJ whole genome shotgun (WGS) entry which is preliminary data.</text>
</comment>
<keyword evidence="1" id="KW-0812">Transmembrane</keyword>
<reference evidence="2 3" key="1">
    <citation type="submission" date="2011-06" db="EMBL/GenBank/DDBJ databases">
        <title>The Genome Sequence of Collinsella tanakaei YIT 12063.</title>
        <authorList>
            <consortium name="The Broad Institute Genome Sequencing Platform"/>
            <person name="Earl A."/>
            <person name="Ward D."/>
            <person name="Feldgarden M."/>
            <person name="Gevers D."/>
            <person name="Morotomi M."/>
            <person name="Young S.K."/>
            <person name="Zeng Q."/>
            <person name="Gargeya S."/>
            <person name="Fitzgerald M."/>
            <person name="Haas B."/>
            <person name="Abouelleil A."/>
            <person name="Alvarado L."/>
            <person name="Arachchi H.M."/>
            <person name="Berlin A."/>
            <person name="Brown A."/>
            <person name="Chapman S.B."/>
            <person name="Chen Z."/>
            <person name="Dunbar C."/>
            <person name="Freedman E."/>
            <person name="Gearin G."/>
            <person name="Gellesch M."/>
            <person name="Goldberg J."/>
            <person name="Griggs A."/>
            <person name="Gujja S."/>
            <person name="Heiman D."/>
            <person name="Howarth C."/>
            <person name="Larson L."/>
            <person name="Lui A."/>
            <person name="MacDonald P.J.P."/>
            <person name="Mehta T."/>
            <person name="Montmayeur A."/>
            <person name="Murphy C."/>
            <person name="Neiman D."/>
            <person name="Pearson M."/>
            <person name="Priest M."/>
            <person name="Roberts A."/>
            <person name="Saif S."/>
            <person name="Shea T."/>
            <person name="Shenoy N."/>
            <person name="Sisk P."/>
            <person name="Stolte C."/>
            <person name="Sykes S."/>
            <person name="Wortman J."/>
            <person name="Nusbaum C."/>
            <person name="Birren B."/>
        </authorList>
    </citation>
    <scope>NUCLEOTIDE SEQUENCE [LARGE SCALE GENOMIC DNA]</scope>
    <source>
        <strain evidence="2 3">YIT 12063</strain>
    </source>
</reference>